<comment type="caution">
    <text evidence="2">The sequence shown here is derived from an EMBL/GenBank/DDBJ whole genome shotgun (WGS) entry which is preliminary data.</text>
</comment>
<protein>
    <submittedName>
        <fullName evidence="2">DUF2809 domain-containing protein</fullName>
    </submittedName>
</protein>
<feature type="transmembrane region" description="Helical" evidence="1">
    <location>
        <begin position="105"/>
        <end position="131"/>
    </location>
</feature>
<gene>
    <name evidence="2" type="ORF">FEM55_04400</name>
</gene>
<evidence type="ECO:0000256" key="1">
    <source>
        <dbReference type="SAM" id="Phobius"/>
    </source>
</evidence>
<dbReference type="AlphaFoldDB" id="A0A5R9KLD5"/>
<keyword evidence="3" id="KW-1185">Reference proteome</keyword>
<keyword evidence="1" id="KW-0472">Membrane</keyword>
<feature type="transmembrane region" description="Helical" evidence="1">
    <location>
        <begin position="12"/>
        <end position="31"/>
    </location>
</feature>
<name>A0A5R9KLD5_9BACT</name>
<dbReference type="OrthoDB" id="5360192at2"/>
<dbReference type="Pfam" id="PF10990">
    <property type="entry name" value="DUF2809"/>
    <property type="match status" value="1"/>
</dbReference>
<dbReference type="InterPro" id="IPR021257">
    <property type="entry name" value="DUF2809"/>
</dbReference>
<proteinExistence type="predicted"/>
<sequence>MPDLFPARNRILYGLLTIITLITGYLSRRLFGDYAFIKLYVGDALWALMVFFGFAFLFRKRSTLVVAAIALGFAVSIEISQLYHAPWIDDLRKMPLIGLVLGFQFVWSDLICYSMGVAFGALAEICFIQPFKESRTAAKKQ</sequence>
<dbReference type="Proteomes" id="UP000309788">
    <property type="component" value="Unassembled WGS sequence"/>
</dbReference>
<evidence type="ECO:0000313" key="3">
    <source>
        <dbReference type="Proteomes" id="UP000309788"/>
    </source>
</evidence>
<keyword evidence="1" id="KW-1133">Transmembrane helix</keyword>
<evidence type="ECO:0000313" key="2">
    <source>
        <dbReference type="EMBL" id="TLU96949.1"/>
    </source>
</evidence>
<dbReference type="EMBL" id="VCEI01000011">
    <property type="protein sequence ID" value="TLU96949.1"/>
    <property type="molecule type" value="Genomic_DNA"/>
</dbReference>
<organism evidence="2 3">
    <name type="scientific">Dyadobacter sediminis</name>
    <dbReference type="NCBI Taxonomy" id="1493691"/>
    <lineage>
        <taxon>Bacteria</taxon>
        <taxon>Pseudomonadati</taxon>
        <taxon>Bacteroidota</taxon>
        <taxon>Cytophagia</taxon>
        <taxon>Cytophagales</taxon>
        <taxon>Spirosomataceae</taxon>
        <taxon>Dyadobacter</taxon>
    </lineage>
</organism>
<keyword evidence="1" id="KW-0812">Transmembrane</keyword>
<reference evidence="2 3" key="1">
    <citation type="submission" date="2019-05" db="EMBL/GenBank/DDBJ databases">
        <authorList>
            <person name="Qu J.-H."/>
        </authorList>
    </citation>
    <scope>NUCLEOTIDE SEQUENCE [LARGE SCALE GENOMIC DNA]</scope>
    <source>
        <strain evidence="2 3">Z12</strain>
    </source>
</reference>
<feature type="transmembrane region" description="Helical" evidence="1">
    <location>
        <begin position="64"/>
        <end position="85"/>
    </location>
</feature>
<feature type="transmembrane region" description="Helical" evidence="1">
    <location>
        <begin position="37"/>
        <end position="57"/>
    </location>
</feature>
<accession>A0A5R9KLD5</accession>